<organism evidence="1 2">
    <name type="scientific">Alkalicella caledoniensis</name>
    <dbReference type="NCBI Taxonomy" id="2731377"/>
    <lineage>
        <taxon>Bacteria</taxon>
        <taxon>Bacillati</taxon>
        <taxon>Bacillota</taxon>
        <taxon>Clostridia</taxon>
        <taxon>Eubacteriales</taxon>
        <taxon>Proteinivoracaceae</taxon>
        <taxon>Alkalicella</taxon>
    </lineage>
</organism>
<evidence type="ECO:0008006" key="3">
    <source>
        <dbReference type="Google" id="ProtNLM"/>
    </source>
</evidence>
<evidence type="ECO:0000313" key="2">
    <source>
        <dbReference type="Proteomes" id="UP000516160"/>
    </source>
</evidence>
<name>A0A7G9WBC9_ALKCA</name>
<evidence type="ECO:0000313" key="1">
    <source>
        <dbReference type="EMBL" id="QNO15991.1"/>
    </source>
</evidence>
<reference evidence="1 2" key="1">
    <citation type="submission" date="2020-07" db="EMBL/GenBank/DDBJ databases">
        <title>Alkalicella. sp. LB2 genome.</title>
        <authorList>
            <person name="Postec A."/>
            <person name="Quemeneur M."/>
        </authorList>
    </citation>
    <scope>NUCLEOTIDE SEQUENCE [LARGE SCALE GENOMIC DNA]</scope>
    <source>
        <strain evidence="1 2">LB2</strain>
    </source>
</reference>
<dbReference type="EMBL" id="CP058559">
    <property type="protein sequence ID" value="QNO15991.1"/>
    <property type="molecule type" value="Genomic_DNA"/>
</dbReference>
<proteinExistence type="predicted"/>
<gene>
    <name evidence="1" type="ORF">HYG86_15050</name>
</gene>
<accession>A0A7G9WBC9</accession>
<dbReference type="RefSeq" id="WP_213166389.1">
    <property type="nucleotide sequence ID" value="NZ_CP058559.1"/>
</dbReference>
<sequence>MENIEMENLINHLAAIRPIYIEGKGKGCEIYLNDGSIIIDKREASTIVKDLAGYLAVDLGSLKKFCSHRLTAKNSLPLPLTPKLMLVPLRLRKPKVIKDSATGYVNFFSIVNIQQKGRCSHLHLTGDSNIICFQTLKTIQVHLVYSRLIYREWQSVYVNPYVKEVGKELYKTAKLDLIRNIMGEE</sequence>
<dbReference type="KEGG" id="acae:HYG86_15050"/>
<keyword evidence="2" id="KW-1185">Reference proteome</keyword>
<protein>
    <recommendedName>
        <fullName evidence="3">ComK protein</fullName>
    </recommendedName>
</protein>
<dbReference type="AlphaFoldDB" id="A0A7G9WBC9"/>
<dbReference type="Proteomes" id="UP000516160">
    <property type="component" value="Chromosome"/>
</dbReference>